<protein>
    <recommendedName>
        <fullName evidence="3">CCHC-type domain-containing protein</fullName>
    </recommendedName>
</protein>
<organism evidence="4 5">
    <name type="scientific">Mytilus coruscus</name>
    <name type="common">Sea mussel</name>
    <dbReference type="NCBI Taxonomy" id="42192"/>
    <lineage>
        <taxon>Eukaryota</taxon>
        <taxon>Metazoa</taxon>
        <taxon>Spiralia</taxon>
        <taxon>Lophotrochozoa</taxon>
        <taxon>Mollusca</taxon>
        <taxon>Bivalvia</taxon>
        <taxon>Autobranchia</taxon>
        <taxon>Pteriomorphia</taxon>
        <taxon>Mytilida</taxon>
        <taxon>Mytiloidea</taxon>
        <taxon>Mytilidae</taxon>
        <taxon>Mytilinae</taxon>
        <taxon>Mytilus</taxon>
    </lineage>
</organism>
<dbReference type="PROSITE" id="PS50158">
    <property type="entry name" value="ZF_CCHC"/>
    <property type="match status" value="1"/>
</dbReference>
<dbReference type="GO" id="GO:0008270">
    <property type="term" value="F:zinc ion binding"/>
    <property type="evidence" value="ECO:0007669"/>
    <property type="project" value="UniProtKB-KW"/>
</dbReference>
<dbReference type="Proteomes" id="UP000507470">
    <property type="component" value="Unassembled WGS sequence"/>
</dbReference>
<evidence type="ECO:0000256" key="1">
    <source>
        <dbReference type="PROSITE-ProRule" id="PRU00047"/>
    </source>
</evidence>
<dbReference type="Gene3D" id="4.10.60.10">
    <property type="entry name" value="Zinc finger, CCHC-type"/>
    <property type="match status" value="1"/>
</dbReference>
<dbReference type="SMART" id="SM00343">
    <property type="entry name" value="ZnF_C2HC"/>
    <property type="match status" value="1"/>
</dbReference>
<dbReference type="Pfam" id="PF00098">
    <property type="entry name" value="zf-CCHC"/>
    <property type="match status" value="1"/>
</dbReference>
<dbReference type="Gene3D" id="2.40.70.10">
    <property type="entry name" value="Acid Proteases"/>
    <property type="match status" value="1"/>
</dbReference>
<dbReference type="Pfam" id="PF13650">
    <property type="entry name" value="Asp_protease_2"/>
    <property type="match status" value="1"/>
</dbReference>
<reference evidence="4 5" key="1">
    <citation type="submission" date="2020-06" db="EMBL/GenBank/DDBJ databases">
        <authorList>
            <person name="Li R."/>
            <person name="Bekaert M."/>
        </authorList>
    </citation>
    <scope>NUCLEOTIDE SEQUENCE [LARGE SCALE GENOMIC DNA]</scope>
    <source>
        <strain evidence="5">wild</strain>
    </source>
</reference>
<gene>
    <name evidence="4" type="ORF">MCOR_12849</name>
</gene>
<feature type="domain" description="CCHC-type" evidence="3">
    <location>
        <begin position="203"/>
        <end position="218"/>
    </location>
</feature>
<keyword evidence="1" id="KW-0479">Metal-binding</keyword>
<sequence length="456" mass="51634">MLVQKLSQRFGNKDLPHTIRRQLQEVRQFVDESIQEFPERIQELATDGYLNTPENVVDTIAVDAFFKGCIDKKAALFAMEKDPNTMDQALQYVKSSIHNQKILLGYRKPEVKRIQFYDDSDEESTECLVRQVKTGNDSSMQDLQKKYETMETRMATRKQHIWTIKSDIKKIISSVSPKATADRQRLPSPRGRSPTRDVRDIQCYTCREMGHYSTQCPKKERDFKRTRTEDLGRSSVQKPQIGQLSPLRELKPAVLEKKQVTISDNSAVHCNLTDFNNGQKEGSENGIDNPQLREVQLYPGDRNPESNTLVLGFSINDVTVNAVIDTAAQVTLMSEEFAKKLKPPVIFKGSLMLKGAGKDNSITARGEKHLINEVKSENSSFKVCRITLEETLIVPPNSTVRLPVKLAEEFENEVAIQPSKSLNGRIMPNILTKADSRVPIVLNNLTDKTISLKKIA</sequence>
<proteinExistence type="predicted"/>
<dbReference type="GO" id="GO:0003676">
    <property type="term" value="F:nucleic acid binding"/>
    <property type="evidence" value="ECO:0007669"/>
    <property type="project" value="InterPro"/>
</dbReference>
<evidence type="ECO:0000259" key="3">
    <source>
        <dbReference type="PROSITE" id="PS50158"/>
    </source>
</evidence>
<dbReference type="InterPro" id="IPR036875">
    <property type="entry name" value="Znf_CCHC_sf"/>
</dbReference>
<dbReference type="SUPFAM" id="SSF57756">
    <property type="entry name" value="Retrovirus zinc finger-like domains"/>
    <property type="match status" value="1"/>
</dbReference>
<dbReference type="EMBL" id="CACVKT020002176">
    <property type="protein sequence ID" value="CAC5376100.1"/>
    <property type="molecule type" value="Genomic_DNA"/>
</dbReference>
<accession>A0A6J8AZA0</accession>
<evidence type="ECO:0000313" key="5">
    <source>
        <dbReference type="Proteomes" id="UP000507470"/>
    </source>
</evidence>
<dbReference type="InterPro" id="IPR021109">
    <property type="entry name" value="Peptidase_aspartic_dom_sf"/>
</dbReference>
<keyword evidence="1" id="KW-0862">Zinc</keyword>
<feature type="region of interest" description="Disordered" evidence="2">
    <location>
        <begin position="175"/>
        <end position="197"/>
    </location>
</feature>
<keyword evidence="5" id="KW-1185">Reference proteome</keyword>
<evidence type="ECO:0000313" key="4">
    <source>
        <dbReference type="EMBL" id="CAC5376100.1"/>
    </source>
</evidence>
<dbReference type="PANTHER" id="PTHR19963:SF30">
    <property type="entry name" value="ENDONUCLEASE_EXONUCLEASE_PHOSPHATASE DOMAIN-CONTAINING PROTEIN"/>
    <property type="match status" value="1"/>
</dbReference>
<name>A0A6J8AZA0_MYTCO</name>
<keyword evidence="1" id="KW-0863">Zinc-finger</keyword>
<dbReference type="OrthoDB" id="6100086at2759"/>
<dbReference type="PANTHER" id="PTHR19963">
    <property type="entry name" value="CCHC-TYPE DOMAIN-CONTAINING PROTEIN"/>
    <property type="match status" value="1"/>
</dbReference>
<dbReference type="InterPro" id="IPR001878">
    <property type="entry name" value="Znf_CCHC"/>
</dbReference>
<evidence type="ECO:0000256" key="2">
    <source>
        <dbReference type="SAM" id="MobiDB-lite"/>
    </source>
</evidence>
<dbReference type="SUPFAM" id="SSF50630">
    <property type="entry name" value="Acid proteases"/>
    <property type="match status" value="1"/>
</dbReference>
<dbReference type="AlphaFoldDB" id="A0A6J8AZA0"/>